<dbReference type="PANTHER" id="PTHR42085">
    <property type="entry name" value="F-BOX DOMAIN-CONTAINING PROTEIN"/>
    <property type="match status" value="1"/>
</dbReference>
<dbReference type="InterPro" id="IPR038883">
    <property type="entry name" value="AN11006-like"/>
</dbReference>
<evidence type="ECO:0000313" key="4">
    <source>
        <dbReference type="Proteomes" id="UP000813461"/>
    </source>
</evidence>
<organism evidence="3 4">
    <name type="scientific">Paraphoma chrysanthemicola</name>
    <dbReference type="NCBI Taxonomy" id="798071"/>
    <lineage>
        <taxon>Eukaryota</taxon>
        <taxon>Fungi</taxon>
        <taxon>Dikarya</taxon>
        <taxon>Ascomycota</taxon>
        <taxon>Pezizomycotina</taxon>
        <taxon>Dothideomycetes</taxon>
        <taxon>Pleosporomycetidae</taxon>
        <taxon>Pleosporales</taxon>
        <taxon>Pleosporineae</taxon>
        <taxon>Phaeosphaeriaceae</taxon>
        <taxon>Paraphoma</taxon>
    </lineage>
</organism>
<name>A0A8K0VXY4_9PLEO</name>
<evidence type="ECO:0000256" key="1">
    <source>
        <dbReference type="SAM" id="MobiDB-lite"/>
    </source>
</evidence>
<protein>
    <recommendedName>
        <fullName evidence="2">DUF7730 domain-containing protein</fullName>
    </recommendedName>
</protein>
<evidence type="ECO:0000259" key="2">
    <source>
        <dbReference type="Pfam" id="PF24864"/>
    </source>
</evidence>
<keyword evidence="4" id="KW-1185">Reference proteome</keyword>
<dbReference type="EMBL" id="JAGMVJ010000011">
    <property type="protein sequence ID" value="KAH7086590.1"/>
    <property type="molecule type" value="Genomic_DNA"/>
</dbReference>
<comment type="caution">
    <text evidence="3">The sequence shown here is derived from an EMBL/GenBank/DDBJ whole genome shotgun (WGS) entry which is preliminary data.</text>
</comment>
<proteinExistence type="predicted"/>
<feature type="region of interest" description="Disordered" evidence="1">
    <location>
        <begin position="1"/>
        <end position="32"/>
    </location>
</feature>
<dbReference type="Pfam" id="PF24864">
    <property type="entry name" value="DUF7730"/>
    <property type="match status" value="1"/>
</dbReference>
<dbReference type="Proteomes" id="UP000813461">
    <property type="component" value="Unassembled WGS sequence"/>
</dbReference>
<reference evidence="3" key="1">
    <citation type="journal article" date="2021" name="Nat. Commun.">
        <title>Genetic determinants of endophytism in the Arabidopsis root mycobiome.</title>
        <authorList>
            <person name="Mesny F."/>
            <person name="Miyauchi S."/>
            <person name="Thiergart T."/>
            <person name="Pickel B."/>
            <person name="Atanasova L."/>
            <person name="Karlsson M."/>
            <person name="Huettel B."/>
            <person name="Barry K.W."/>
            <person name="Haridas S."/>
            <person name="Chen C."/>
            <person name="Bauer D."/>
            <person name="Andreopoulos W."/>
            <person name="Pangilinan J."/>
            <person name="LaButti K."/>
            <person name="Riley R."/>
            <person name="Lipzen A."/>
            <person name="Clum A."/>
            <person name="Drula E."/>
            <person name="Henrissat B."/>
            <person name="Kohler A."/>
            <person name="Grigoriev I.V."/>
            <person name="Martin F.M."/>
            <person name="Hacquard S."/>
        </authorList>
    </citation>
    <scope>NUCLEOTIDE SEQUENCE</scope>
    <source>
        <strain evidence="3">MPI-SDFR-AT-0120</strain>
    </source>
</reference>
<dbReference type="OrthoDB" id="3798351at2759"/>
<dbReference type="AlphaFoldDB" id="A0A8K0VXY4"/>
<accession>A0A8K0VXY4</accession>
<evidence type="ECO:0000313" key="3">
    <source>
        <dbReference type="EMBL" id="KAH7086590.1"/>
    </source>
</evidence>
<feature type="domain" description="DUF7730" evidence="2">
    <location>
        <begin position="26"/>
        <end position="130"/>
    </location>
</feature>
<gene>
    <name evidence="3" type="ORF">FB567DRAFT_629621</name>
</gene>
<dbReference type="PANTHER" id="PTHR42085:SF1">
    <property type="entry name" value="F-BOX DOMAIN-CONTAINING PROTEIN"/>
    <property type="match status" value="1"/>
</dbReference>
<sequence length="593" mass="67918">MLPPDLRKPPPPPIRKGASQPEDPNEPSFLTTLPPEVRNAIYEFAFLREEPIVIVDAEEYERRPAWDCDDYEDEIISDEKWSDLQPYGEQVFEASFVNNSTSFLRTCRQSYHEACDIFYGKNMFNVSVALHRHNPGLRQLRTAIRWLLGIGSQIDLVTQINIDVRPVCPDQCDEKPWDFHVSSFVKFLWSRSHLARRIAFTESQNALDIRLNFHPYVDPSLTLTQPVSRSATSFNNFFESLILKDGLKLRSCSKFDRLIGRITIDQHLREGLVHFPSTDRPHSDQWFGTMSGDLTMPFAVTEDGRGLGWTGFWLSGSRLKDIRGPILSTIIGYLVSTQDGIVFDLDARKVRGLDLSMCGINKALRSKIMAAISKNNSVTLQLSTHLDSTNFNGFSALQQWELEPVRGIYPRDRANLPPLRFLPIICLHFDLIGEPRAMKTLRINITEFLRRTYKMLPSTWVQILMTCRHNGTENKDSRGCILAALRQNCFLLLSCLIIQHPEKQLKPCPDIWIDGEGYPVEATYPMGSYYGIRSFKFPYSNLYSGQVAALGMQYIGVIENRRDPQSTSNVHPNYALHESDTLMAMWKSLRDRD</sequence>
<dbReference type="InterPro" id="IPR056632">
    <property type="entry name" value="DUF7730"/>
</dbReference>